<dbReference type="GO" id="GO:0016740">
    <property type="term" value="F:transferase activity"/>
    <property type="evidence" value="ECO:0007669"/>
    <property type="project" value="UniProtKB-KW"/>
</dbReference>
<evidence type="ECO:0000256" key="1">
    <source>
        <dbReference type="SAM" id="SignalP"/>
    </source>
</evidence>
<dbReference type="AlphaFoldDB" id="A0A9P1GK21"/>
<reference evidence="3" key="2">
    <citation type="submission" date="2024-04" db="EMBL/GenBank/DDBJ databases">
        <authorList>
            <person name="Chen Y."/>
            <person name="Shah S."/>
            <person name="Dougan E. K."/>
            <person name="Thang M."/>
            <person name="Chan C."/>
        </authorList>
    </citation>
    <scope>NUCLEOTIDE SEQUENCE [LARGE SCALE GENOMIC DNA]</scope>
</reference>
<keyword evidence="1" id="KW-0732">Signal</keyword>
<feature type="chain" id="PRO_5043272855" evidence="1">
    <location>
        <begin position="22"/>
        <end position="476"/>
    </location>
</feature>
<keyword evidence="5" id="KW-1185">Reference proteome</keyword>
<gene>
    <name evidence="2" type="ORF">C1SCF055_LOCUS41604</name>
</gene>
<proteinExistence type="predicted"/>
<dbReference type="Proteomes" id="UP001152797">
    <property type="component" value="Unassembled WGS sequence"/>
</dbReference>
<evidence type="ECO:0000313" key="5">
    <source>
        <dbReference type="Proteomes" id="UP001152797"/>
    </source>
</evidence>
<evidence type="ECO:0000313" key="2">
    <source>
        <dbReference type="EMBL" id="CAI4016915.1"/>
    </source>
</evidence>
<name>A0A9P1GK21_9DINO</name>
<evidence type="ECO:0000313" key="4">
    <source>
        <dbReference type="EMBL" id="CAL4804227.1"/>
    </source>
</evidence>
<dbReference type="EMBL" id="CAMXCT020006611">
    <property type="protein sequence ID" value="CAL1170290.1"/>
    <property type="molecule type" value="Genomic_DNA"/>
</dbReference>
<comment type="caution">
    <text evidence="2">The sequence shown here is derived from an EMBL/GenBank/DDBJ whole genome shotgun (WGS) entry which is preliminary data.</text>
</comment>
<feature type="signal peptide" evidence="1">
    <location>
        <begin position="1"/>
        <end position="21"/>
    </location>
</feature>
<protein>
    <submittedName>
        <fullName evidence="4">Nucleotide-diphospho-sugar transferase domain-containing protein</fullName>
    </submittedName>
</protein>
<keyword evidence="4" id="KW-0808">Transferase</keyword>
<sequence>MKKLILWILWVVIDIAKPASGDLAHGPAVTAVCLGGVMKRGDTVVDNVDSAEGKFQGSAEGKFQGYYKFELLDRFVFEVLNADAFFYVTAPHKYVASDRLKKYIATSDRVRAFQLDNRSHPLAFAERLRRGHRNKTFLPYLVQGRSPGSPFKNQYLNEQWAECMHAVRAAEQTRGFEYTYVAFARIDLAWQAYHPSLQMLEATKCENSTTVWAVAEDDYGGVMDKYFIMERPGAAIIESFADVLNSFDKLEAVYRIVRAQTSVSASLPWNYERFLLHTLRAAGRCIRYMLPVVGHRLRRLSVAFGDILHEGGTWEVTPADPYLKMGWCRYLPKYCCGGRREDFGGNLSCLHHLWRSHGRCRRNRALVQVPRFPGEFVGVWGSRLNRIETATSEKCRLPTEQLRACCHQPHVHLTLRPSKQTIQKWSTSPDDVDPEIAPTHESRWHCLSEVPNWIADNRKKPWNLIGAAHCYDLNLL</sequence>
<reference evidence="2" key="1">
    <citation type="submission" date="2022-10" db="EMBL/GenBank/DDBJ databases">
        <authorList>
            <person name="Chen Y."/>
            <person name="Dougan E. K."/>
            <person name="Chan C."/>
            <person name="Rhodes N."/>
            <person name="Thang M."/>
        </authorList>
    </citation>
    <scope>NUCLEOTIDE SEQUENCE</scope>
</reference>
<dbReference type="OrthoDB" id="408902at2759"/>
<accession>A0A9P1GK21</accession>
<dbReference type="EMBL" id="CAMXCT030006611">
    <property type="protein sequence ID" value="CAL4804227.1"/>
    <property type="molecule type" value="Genomic_DNA"/>
</dbReference>
<organism evidence="2">
    <name type="scientific">Cladocopium goreaui</name>
    <dbReference type="NCBI Taxonomy" id="2562237"/>
    <lineage>
        <taxon>Eukaryota</taxon>
        <taxon>Sar</taxon>
        <taxon>Alveolata</taxon>
        <taxon>Dinophyceae</taxon>
        <taxon>Suessiales</taxon>
        <taxon>Symbiodiniaceae</taxon>
        <taxon>Cladocopium</taxon>
    </lineage>
</organism>
<dbReference type="EMBL" id="CAMXCT010006611">
    <property type="protein sequence ID" value="CAI4016915.1"/>
    <property type="molecule type" value="Genomic_DNA"/>
</dbReference>
<evidence type="ECO:0000313" key="3">
    <source>
        <dbReference type="EMBL" id="CAL1170290.1"/>
    </source>
</evidence>